<reference evidence="4" key="1">
    <citation type="submission" date="2020-07" db="EMBL/GenBank/DDBJ databases">
        <title>Multicomponent nature underlies the extraordinary mechanical properties of spider dragline silk.</title>
        <authorList>
            <person name="Kono N."/>
            <person name="Nakamura H."/>
            <person name="Mori M."/>
            <person name="Yoshida Y."/>
            <person name="Ohtoshi R."/>
            <person name="Malay A.D."/>
            <person name="Moran D.A.P."/>
            <person name="Tomita M."/>
            <person name="Numata K."/>
            <person name="Arakawa K."/>
        </authorList>
    </citation>
    <scope>NUCLEOTIDE SEQUENCE</scope>
</reference>
<evidence type="ECO:0000256" key="1">
    <source>
        <dbReference type="ARBA" id="ARBA00022857"/>
    </source>
</evidence>
<dbReference type="SUPFAM" id="SSF51735">
    <property type="entry name" value="NAD(P)-binding Rossmann-fold domains"/>
    <property type="match status" value="1"/>
</dbReference>
<feature type="chain" id="PRO_5036456722" evidence="3">
    <location>
        <begin position="21"/>
        <end position="83"/>
    </location>
</feature>
<dbReference type="AlphaFoldDB" id="A0A8X6FLM8"/>
<dbReference type="InterPro" id="IPR036291">
    <property type="entry name" value="NAD(P)-bd_dom_sf"/>
</dbReference>
<evidence type="ECO:0000256" key="3">
    <source>
        <dbReference type="SAM" id="SignalP"/>
    </source>
</evidence>
<dbReference type="Proteomes" id="UP000887116">
    <property type="component" value="Unassembled WGS sequence"/>
</dbReference>
<dbReference type="InterPro" id="IPR051468">
    <property type="entry name" value="Fungal_SecMetab_SDRs"/>
</dbReference>
<dbReference type="OrthoDB" id="5296at2759"/>
<comment type="caution">
    <text evidence="4">The sequence shown here is derived from an EMBL/GenBank/DDBJ whole genome shotgun (WGS) entry which is preliminary data.</text>
</comment>
<evidence type="ECO:0000256" key="2">
    <source>
        <dbReference type="ARBA" id="ARBA00023002"/>
    </source>
</evidence>
<dbReference type="GO" id="GO:0005737">
    <property type="term" value="C:cytoplasm"/>
    <property type="evidence" value="ECO:0007669"/>
    <property type="project" value="TreeGrafter"/>
</dbReference>
<feature type="signal peptide" evidence="3">
    <location>
        <begin position="1"/>
        <end position="20"/>
    </location>
</feature>
<dbReference type="PANTHER" id="PTHR43544">
    <property type="entry name" value="SHORT-CHAIN DEHYDROGENASE/REDUCTASE"/>
    <property type="match status" value="1"/>
</dbReference>
<keyword evidence="3" id="KW-0732">Signal</keyword>
<accession>A0A8X6FLM8</accession>
<protein>
    <submittedName>
        <fullName evidence="4">C-factor</fullName>
    </submittedName>
</protein>
<dbReference type="EMBL" id="BMAO01022682">
    <property type="protein sequence ID" value="GFQ83647.1"/>
    <property type="molecule type" value="Genomic_DNA"/>
</dbReference>
<evidence type="ECO:0000313" key="4">
    <source>
        <dbReference type="EMBL" id="GFQ83647.1"/>
    </source>
</evidence>
<sequence>MIQTAFFLQAALNMAMRVIAYTVKDQGILVVNICPGWVKTDMGSELAHLEVEESISSMLKTFPLLNESNHAALLDRNGKTVPF</sequence>
<keyword evidence="2" id="KW-0560">Oxidoreductase</keyword>
<name>A0A8X6FLM8_TRICU</name>
<organism evidence="4 5">
    <name type="scientific">Trichonephila clavata</name>
    <name type="common">Joro spider</name>
    <name type="synonym">Nephila clavata</name>
    <dbReference type="NCBI Taxonomy" id="2740835"/>
    <lineage>
        <taxon>Eukaryota</taxon>
        <taxon>Metazoa</taxon>
        <taxon>Ecdysozoa</taxon>
        <taxon>Arthropoda</taxon>
        <taxon>Chelicerata</taxon>
        <taxon>Arachnida</taxon>
        <taxon>Araneae</taxon>
        <taxon>Araneomorphae</taxon>
        <taxon>Entelegynae</taxon>
        <taxon>Araneoidea</taxon>
        <taxon>Nephilidae</taxon>
        <taxon>Trichonephila</taxon>
    </lineage>
</organism>
<dbReference type="PANTHER" id="PTHR43544:SF7">
    <property type="entry name" value="NADB-LER2"/>
    <property type="match status" value="1"/>
</dbReference>
<keyword evidence="5" id="KW-1185">Reference proteome</keyword>
<dbReference type="Gene3D" id="3.40.50.720">
    <property type="entry name" value="NAD(P)-binding Rossmann-like Domain"/>
    <property type="match status" value="1"/>
</dbReference>
<evidence type="ECO:0000313" key="5">
    <source>
        <dbReference type="Proteomes" id="UP000887116"/>
    </source>
</evidence>
<proteinExistence type="predicted"/>
<gene>
    <name evidence="4" type="primary">csgA_3</name>
    <name evidence="4" type="ORF">TNCT_192441</name>
</gene>
<dbReference type="GO" id="GO:0016491">
    <property type="term" value="F:oxidoreductase activity"/>
    <property type="evidence" value="ECO:0007669"/>
    <property type="project" value="UniProtKB-KW"/>
</dbReference>
<keyword evidence="1" id="KW-0521">NADP</keyword>